<dbReference type="AlphaFoldDB" id="A0A6M4GV44"/>
<dbReference type="RefSeq" id="WP_212756997.1">
    <property type="nucleotide sequence ID" value="NZ_CP053069.1"/>
</dbReference>
<sequence length="376" mass="41502">MRITRIAASLALAVLAAACAELTQQTPAPVRGHNPEATPKFAVDPYWPKPLPENWMLGQVAGIAVDKNDHIWIVHRPKSLVDDEKGAQLNPPTTKCCKAAPPVMEFDRQGNLLRSWGGTGTDQYPWPKNEHGIMVDADGNVWIGAQDDNDNYLLKFTPDGKWLMTVGTPGKTGGSNDPNLLGKPAHMIVDEAAGELYIADGYKNRRVLVADAKTGAYKRHWGAYGNKPNDDKQAPYDPKAPAPQQFSNPVHCVRLSNDNLLYVCDRANDRIQVFQKDGKFVKEFSVEPQTRQNGSAWDLVLSEDPQQRWMFVADGANGEVHTLRRSDGAVVGTIGRPGRMAGEFRWIHNIAIDSAGNLYTAEVGNGRRAQKFNRTQ</sequence>
<name>A0A6M4GV44_9PROT</name>
<dbReference type="KEGG" id="uru:DSM104443_01257"/>
<dbReference type="PANTHER" id="PTHR10680:SF38">
    <property type="entry name" value="BLL1368 PROTEIN"/>
    <property type="match status" value="1"/>
</dbReference>
<dbReference type="Gene3D" id="2.120.10.30">
    <property type="entry name" value="TolB, C-terminal domain"/>
    <property type="match status" value="1"/>
</dbReference>
<dbReference type="InterPro" id="IPR011042">
    <property type="entry name" value="6-blade_b-propeller_TolB-like"/>
</dbReference>
<gene>
    <name evidence="4" type="ORF">DSM104443_01257</name>
</gene>
<keyword evidence="5" id="KW-1185">Reference proteome</keyword>
<evidence type="ECO:0000313" key="5">
    <source>
        <dbReference type="Proteomes" id="UP000501534"/>
    </source>
</evidence>
<protein>
    <recommendedName>
        <fullName evidence="6">NHL repeat-containing protein</fullName>
    </recommendedName>
</protein>
<keyword evidence="2" id="KW-0325">Glycoprotein</keyword>
<proteinExistence type="predicted"/>
<feature type="signal peptide" evidence="3">
    <location>
        <begin position="1"/>
        <end position="20"/>
    </location>
</feature>
<accession>A0A6M4GV44</accession>
<dbReference type="PANTHER" id="PTHR10680">
    <property type="entry name" value="PEPTIDYL-GLYCINE ALPHA-AMIDATING MONOOXYGENASE"/>
    <property type="match status" value="1"/>
</dbReference>
<dbReference type="EMBL" id="CP053069">
    <property type="protein sequence ID" value="QJR10203.1"/>
    <property type="molecule type" value="Genomic_DNA"/>
</dbReference>
<dbReference type="PROSITE" id="PS51257">
    <property type="entry name" value="PROKAR_LIPOPROTEIN"/>
    <property type="match status" value="1"/>
</dbReference>
<organism evidence="4 5">
    <name type="scientific">Usitatibacter rugosus</name>
    <dbReference type="NCBI Taxonomy" id="2732067"/>
    <lineage>
        <taxon>Bacteria</taxon>
        <taxon>Pseudomonadati</taxon>
        <taxon>Pseudomonadota</taxon>
        <taxon>Betaproteobacteria</taxon>
        <taxon>Nitrosomonadales</taxon>
        <taxon>Usitatibacteraceae</taxon>
        <taxon>Usitatibacter</taxon>
    </lineage>
</organism>
<dbReference type="Proteomes" id="UP000501534">
    <property type="component" value="Chromosome"/>
</dbReference>
<evidence type="ECO:0008006" key="6">
    <source>
        <dbReference type="Google" id="ProtNLM"/>
    </source>
</evidence>
<dbReference type="SUPFAM" id="SSF63829">
    <property type="entry name" value="Calcium-dependent phosphotriesterase"/>
    <property type="match status" value="1"/>
</dbReference>
<feature type="chain" id="PRO_5027073151" description="NHL repeat-containing protein" evidence="3">
    <location>
        <begin position="21"/>
        <end position="376"/>
    </location>
</feature>
<evidence type="ECO:0000313" key="4">
    <source>
        <dbReference type="EMBL" id="QJR10203.1"/>
    </source>
</evidence>
<reference evidence="4 5" key="1">
    <citation type="submission" date="2020-04" db="EMBL/GenBank/DDBJ databases">
        <title>Usitatibacter rugosus gen. nov., sp. nov. and Usitatibacter palustris sp. nov., novel members of Usitatibacteraceae fam. nov. within the order Nitrosomonadales isolated from soil.</title>
        <authorList>
            <person name="Huber K.J."/>
            <person name="Neumann-Schaal M."/>
            <person name="Geppert A."/>
            <person name="Luckner M."/>
            <person name="Wanner G."/>
            <person name="Overmann J."/>
        </authorList>
    </citation>
    <scope>NUCLEOTIDE SEQUENCE [LARGE SCALE GENOMIC DNA]</scope>
    <source>
        <strain evidence="4 5">0125_3</strain>
    </source>
</reference>
<evidence type="ECO:0000256" key="2">
    <source>
        <dbReference type="ARBA" id="ARBA00023180"/>
    </source>
</evidence>
<keyword evidence="1 3" id="KW-0732">Signal</keyword>
<evidence type="ECO:0000256" key="3">
    <source>
        <dbReference type="SAM" id="SignalP"/>
    </source>
</evidence>
<evidence type="ECO:0000256" key="1">
    <source>
        <dbReference type="ARBA" id="ARBA00022729"/>
    </source>
</evidence>